<dbReference type="Proteomes" id="UP000297951">
    <property type="component" value="Unassembled WGS sequence"/>
</dbReference>
<dbReference type="AlphaFoldDB" id="A0A4Y9F4V3"/>
<evidence type="ECO:0000313" key="3">
    <source>
        <dbReference type="Proteomes" id="UP000297951"/>
    </source>
</evidence>
<organism evidence="2 3">
    <name type="scientific">Rothia nasimurium</name>
    <dbReference type="NCBI Taxonomy" id="85336"/>
    <lineage>
        <taxon>Bacteria</taxon>
        <taxon>Bacillati</taxon>
        <taxon>Actinomycetota</taxon>
        <taxon>Actinomycetes</taxon>
        <taxon>Micrococcales</taxon>
        <taxon>Micrococcaceae</taxon>
        <taxon>Rothia</taxon>
    </lineage>
</organism>
<comment type="caution">
    <text evidence="2">The sequence shown here is derived from an EMBL/GenBank/DDBJ whole genome shotgun (WGS) entry which is preliminary data.</text>
</comment>
<evidence type="ECO:0000313" key="2">
    <source>
        <dbReference type="EMBL" id="TFU23244.1"/>
    </source>
</evidence>
<gene>
    <name evidence="2" type="ORF">E4U03_03725</name>
</gene>
<dbReference type="OrthoDB" id="4901221at2"/>
<accession>A0A4Y9F4V3</accession>
<dbReference type="EMBL" id="SPQC01000009">
    <property type="protein sequence ID" value="TFU23244.1"/>
    <property type="molecule type" value="Genomic_DNA"/>
</dbReference>
<dbReference type="RefSeq" id="WP_135011648.1">
    <property type="nucleotide sequence ID" value="NZ_JADGLK010000009.1"/>
</dbReference>
<feature type="transmembrane region" description="Helical" evidence="1">
    <location>
        <begin position="129"/>
        <end position="149"/>
    </location>
</feature>
<name>A0A4Y9F4V3_9MICC</name>
<evidence type="ECO:0000256" key="1">
    <source>
        <dbReference type="SAM" id="Phobius"/>
    </source>
</evidence>
<keyword evidence="1" id="KW-0472">Membrane</keyword>
<protein>
    <submittedName>
        <fullName evidence="2">Uncharacterized protein</fullName>
    </submittedName>
</protein>
<keyword evidence="1" id="KW-0812">Transmembrane</keyword>
<sequence>MSNENTATNKPPELPLFPVITVEVDDENHQLYASAPGSTLVTYSYDREQWADETQVAYRNEQVAQVAGAIAQDIGIKHPVRVNVAMDDENIYKMWMDHQGTELQMLPESSPQESKPSNGKTFGGLSPKLWVAIIAFILCVGTMIGAVLWKNGQEEAAPIYTPPPVQLPVSAPAGWDTFADYSLEATTASPLIVGDKLLYAQGGELKIANSLDGVQLSAHSVGFDITSITTVTGLGENIIAVGGANSQAAIGTLGGELHTISRPTSQATLHWVSGVPVFTSTGAVWVPNSNGELTKLTAPADTVPAAVFGGTVWMVSTVDTQAWLISSDAPELPAPVSIPAPGGYTYQGFIASVNNHLAFAFSNTESREQVIVLADATETGTLENGRTVKGNYNQTQVSVDLARNLLLTGSTLVDVAANQAMNVGSNASYGGGYAWARGTDPQRISVTGDITSWATSSATSVIPADVDSQGRAVVLYKPSAQDVPSKLYVLRKEN</sequence>
<proteinExistence type="predicted"/>
<reference evidence="2 3" key="1">
    <citation type="submission" date="2019-03" db="EMBL/GenBank/DDBJ databases">
        <title>Diversity of the mouse oral microbiome.</title>
        <authorList>
            <person name="Joseph S."/>
            <person name="Aduse-Opoku J."/>
            <person name="Curtis M."/>
            <person name="Wade W."/>
            <person name="Hashim A."/>
        </authorList>
    </citation>
    <scope>NUCLEOTIDE SEQUENCE [LARGE SCALE GENOMIC DNA]</scope>
    <source>
        <strain evidence="3">irhom_31</strain>
    </source>
</reference>
<keyword evidence="1" id="KW-1133">Transmembrane helix</keyword>